<dbReference type="RefSeq" id="WP_041112221.1">
    <property type="nucleotide sequence ID" value="NZ_CP004373.1"/>
</dbReference>
<dbReference type="GO" id="GO:0003723">
    <property type="term" value="F:RNA binding"/>
    <property type="evidence" value="ECO:0007669"/>
    <property type="project" value="InterPro"/>
</dbReference>
<comment type="similarity">
    <text evidence="1 2">Belongs to the RNase T2 family.</text>
</comment>
<gene>
    <name evidence="4" type="ORF">GLS_c21320</name>
</gene>
<evidence type="ECO:0000256" key="1">
    <source>
        <dbReference type="ARBA" id="ARBA00007469"/>
    </source>
</evidence>
<proteinExistence type="inferred from homology"/>
<dbReference type="EMBL" id="CP004373">
    <property type="protein sequence ID" value="AHK72003.1"/>
    <property type="molecule type" value="Genomic_DNA"/>
</dbReference>
<dbReference type="Gene3D" id="3.90.730.10">
    <property type="entry name" value="Ribonuclease T2-like"/>
    <property type="match status" value="1"/>
</dbReference>
<feature type="signal peptide" evidence="3">
    <location>
        <begin position="1"/>
        <end position="19"/>
    </location>
</feature>
<organism evidence="4 5">
    <name type="scientific">Gluconobacter oxydans DSM 3504</name>
    <dbReference type="NCBI Taxonomy" id="1288313"/>
    <lineage>
        <taxon>Bacteria</taxon>
        <taxon>Pseudomonadati</taxon>
        <taxon>Pseudomonadota</taxon>
        <taxon>Alphaproteobacteria</taxon>
        <taxon>Acetobacterales</taxon>
        <taxon>Acetobacteraceae</taxon>
        <taxon>Gluconobacter</taxon>
    </lineage>
</organism>
<name>A0A067Z682_GLUOY</name>
<dbReference type="PANTHER" id="PTHR11240:SF22">
    <property type="entry name" value="RIBONUCLEASE T2"/>
    <property type="match status" value="1"/>
</dbReference>
<feature type="chain" id="PRO_5001650483" evidence="3">
    <location>
        <begin position="20"/>
        <end position="254"/>
    </location>
</feature>
<dbReference type="KEGG" id="goy:GLS_c21320"/>
<dbReference type="Proteomes" id="UP000031656">
    <property type="component" value="Chromosome"/>
</dbReference>
<evidence type="ECO:0000256" key="2">
    <source>
        <dbReference type="RuleBase" id="RU004328"/>
    </source>
</evidence>
<reference evidence="4 5" key="1">
    <citation type="journal article" date="2015" name="Appl. Microbiol. Biotechnol.">
        <title>The consequence of an additional NADH dehydrogenase paralog on the growth of Gluconobacter oxydans DSM3504.</title>
        <authorList>
            <person name="Kostner D."/>
            <person name="Luchterhand B."/>
            <person name="Junker A."/>
            <person name="Volland S."/>
            <person name="Daniel R."/>
            <person name="Buchs J."/>
            <person name="Liebl W."/>
            <person name="Ehrenreich A."/>
        </authorList>
    </citation>
    <scope>NUCLEOTIDE SEQUENCE [LARGE SCALE GENOMIC DNA]</scope>
    <source>
        <strain evidence="4">DSM 3504</strain>
    </source>
</reference>
<evidence type="ECO:0000256" key="3">
    <source>
        <dbReference type="SAM" id="SignalP"/>
    </source>
</evidence>
<dbReference type="PANTHER" id="PTHR11240">
    <property type="entry name" value="RIBONUCLEASE T2"/>
    <property type="match status" value="1"/>
</dbReference>
<dbReference type="GO" id="GO:0006401">
    <property type="term" value="P:RNA catabolic process"/>
    <property type="evidence" value="ECO:0007669"/>
    <property type="project" value="TreeGrafter"/>
</dbReference>
<keyword evidence="3" id="KW-0732">Signal</keyword>
<dbReference type="Pfam" id="PF00445">
    <property type="entry name" value="Ribonuclease_T2"/>
    <property type="match status" value="1"/>
</dbReference>
<dbReference type="GeneID" id="56906358"/>
<protein>
    <submittedName>
        <fullName evidence="4">Ribonuclease 1</fullName>
    </submittedName>
</protein>
<dbReference type="PROSITE" id="PS00531">
    <property type="entry name" value="RNASE_T2_2"/>
    <property type="match status" value="1"/>
</dbReference>
<dbReference type="HOGENOM" id="CLU_066430_1_0_5"/>
<dbReference type="InterPro" id="IPR001568">
    <property type="entry name" value="RNase_T2-like"/>
</dbReference>
<dbReference type="InterPro" id="IPR033130">
    <property type="entry name" value="RNase_T2_His_AS_2"/>
</dbReference>
<dbReference type="SUPFAM" id="SSF55895">
    <property type="entry name" value="Ribonuclease Rh-like"/>
    <property type="match status" value="1"/>
</dbReference>
<dbReference type="PROSITE" id="PS51257">
    <property type="entry name" value="PROKAR_LIPOPROTEIN"/>
    <property type="match status" value="1"/>
</dbReference>
<dbReference type="GO" id="GO:0033897">
    <property type="term" value="F:ribonuclease T2 activity"/>
    <property type="evidence" value="ECO:0007669"/>
    <property type="project" value="InterPro"/>
</dbReference>
<evidence type="ECO:0000313" key="5">
    <source>
        <dbReference type="Proteomes" id="UP000031656"/>
    </source>
</evidence>
<evidence type="ECO:0000313" key="4">
    <source>
        <dbReference type="EMBL" id="AHK72003.1"/>
    </source>
</evidence>
<dbReference type="InterPro" id="IPR036430">
    <property type="entry name" value="RNase_T2-like_sf"/>
</dbReference>
<sequence>MKRSVLAALFLLGGCVSQAPTGPSITPTAHTDFRHDTLALTWQPGFCASGAGCEWDQTHRISIGLHGLWASEPHALEAQGVPVQEWWSKGCDLYDHNDTPPQLLPTTVEALRGVVPHLKKPLYVHEYTKHARCFGYDADRFFITSMEMRDRFAASAFGLWLAQQAGFQVNRDDMLATFARLMNVRDSRALQVRCEPAHNGQMVLTQLWFTLDPKKLSRFPYEGAYLSSPDDQNGCPATFLVPGWTAPSAADQRP</sequence>
<dbReference type="AlphaFoldDB" id="A0A067Z682"/>
<accession>A0A067Z682</accession>